<dbReference type="InterPro" id="IPR001203">
    <property type="entry name" value="OxRdtase_Ald_Fedxn_C"/>
</dbReference>
<dbReference type="GO" id="GO:0016625">
    <property type="term" value="F:oxidoreductase activity, acting on the aldehyde or oxo group of donors, iron-sulfur protein as acceptor"/>
    <property type="evidence" value="ECO:0007669"/>
    <property type="project" value="InterPro"/>
</dbReference>
<proteinExistence type="inferred from homology"/>
<dbReference type="OrthoDB" id="9763894at2"/>
<dbReference type="InterPro" id="IPR036503">
    <property type="entry name" value="Ald_Fedxn_OxRdtase_N_sf"/>
</dbReference>
<dbReference type="AlphaFoldDB" id="A0A562VHZ3"/>
<dbReference type="SUPFAM" id="SSF56228">
    <property type="entry name" value="Aldehyde ferredoxin oxidoreductase, N-terminal domain"/>
    <property type="match status" value="1"/>
</dbReference>
<dbReference type="InterPro" id="IPR013985">
    <property type="entry name" value="Ald_Fedxn_OxRdtase_dom3"/>
</dbReference>
<dbReference type="GO" id="GO:0046872">
    <property type="term" value="F:metal ion binding"/>
    <property type="evidence" value="ECO:0007669"/>
    <property type="project" value="UniProtKB-KW"/>
</dbReference>
<name>A0A562VHZ3_9BACT</name>
<feature type="domain" description="Aldehyde ferredoxin oxidoreductase N-terminal" evidence="9">
    <location>
        <begin position="6"/>
        <end position="207"/>
    </location>
</feature>
<keyword evidence="11" id="KW-1185">Reference proteome</keyword>
<sequence length="656" mass="74605">MRYAEAGYYLEVDLATGNIERVATDPKLMELHLGGLGTSIKLHWDRVPPEVKAFDPENLLVFSTGLLNGTPVFSANRSVVTFVSPQSGTLVYPMMGGFFAAELKYAGYDKVIFRNKSPDWVYLYINNDKVEIRDASHLQGKGALETQDLIRKELNQPKAQVAAIGLAGENRVFTASIEQSRSSASRLGGGAVMGDKKIKAIAVRGTKDVYLARPEEFMKHMKDVTEYIHFRNNNPIQDVMTIMSGIGSPQEMKHTDEKWHTENFAWGNARTRRRDFWTDEIDASWTKSQHGAVKRLISCFNCPQHCGALVSPKDAPRYMAKCFGKLTYAMAAYVDDLDFGWKILQRASEYGVDSFSTPQILAFAVELYEAGILTDKDFAGCPSDKEGRFFWLLDRVVRREGIGDVLADGVYFAARKIGNGAEAFDHNTIKKHEQLPIKLGTMDPLYYLMLSTNEKISITQMEGQWPQSAFPTMEQRENFVRDWPQLPDEKFKQWVLDWEPRGEKSIPYYPTPDIASEIVDWMEMMHNIDDACGMCCGMSSFCFKPPYHIHNYPLLISAATGMDLDEAGLKKIVNRNRNLHRAYNNRKGITRADEKPPADHWKKRFPELEEELLSTYYKFKGWNHDGIPTREKLEELDLGYVADDLEKRGILKNGQN</sequence>
<reference evidence="10 11" key="1">
    <citation type="submission" date="2019-07" db="EMBL/GenBank/DDBJ databases">
        <title>Genomic Encyclopedia of Archaeal and Bacterial Type Strains, Phase II (KMG-II): from individual species to whole genera.</title>
        <authorList>
            <person name="Goeker M."/>
        </authorList>
    </citation>
    <scope>NUCLEOTIDE SEQUENCE [LARGE SCALE GENOMIC DNA]</scope>
    <source>
        <strain evidence="10 11">ATCC BAA-1139</strain>
    </source>
</reference>
<dbReference type="SUPFAM" id="SSF48310">
    <property type="entry name" value="Aldehyde ferredoxin oxidoreductase, C-terminal domains"/>
    <property type="match status" value="1"/>
</dbReference>
<keyword evidence="7" id="KW-0411">Iron-sulfur</keyword>
<evidence type="ECO:0000256" key="4">
    <source>
        <dbReference type="ARBA" id="ARBA00022723"/>
    </source>
</evidence>
<evidence type="ECO:0000256" key="2">
    <source>
        <dbReference type="ARBA" id="ARBA00011032"/>
    </source>
</evidence>
<protein>
    <submittedName>
        <fullName evidence="10">Aldehyde:ferredoxin oxidoreductase</fullName>
    </submittedName>
</protein>
<dbReference type="InterPro" id="IPR051919">
    <property type="entry name" value="W-dependent_AOR"/>
</dbReference>
<evidence type="ECO:0000313" key="11">
    <source>
        <dbReference type="Proteomes" id="UP000319449"/>
    </source>
</evidence>
<evidence type="ECO:0000256" key="5">
    <source>
        <dbReference type="ARBA" id="ARBA00023002"/>
    </source>
</evidence>
<dbReference type="Proteomes" id="UP000319449">
    <property type="component" value="Unassembled WGS sequence"/>
</dbReference>
<dbReference type="Gene3D" id="1.10.599.10">
    <property type="entry name" value="Aldehyde Ferredoxin Oxidoreductase Protein, subunit A, domain 3"/>
    <property type="match status" value="1"/>
</dbReference>
<dbReference type="Gene3D" id="1.10.569.10">
    <property type="entry name" value="Aldehyde Ferredoxin Oxidoreductase Protein, subunit A, domain 2"/>
    <property type="match status" value="1"/>
</dbReference>
<keyword evidence="4" id="KW-0479">Metal-binding</keyword>
<dbReference type="InterPro" id="IPR013984">
    <property type="entry name" value="Ald_Fedxn_OxRdtase_dom2"/>
</dbReference>
<evidence type="ECO:0000256" key="3">
    <source>
        <dbReference type="ARBA" id="ARBA00022485"/>
    </source>
</evidence>
<evidence type="ECO:0000256" key="7">
    <source>
        <dbReference type="ARBA" id="ARBA00023014"/>
    </source>
</evidence>
<keyword evidence="5" id="KW-0560">Oxidoreductase</keyword>
<organism evidence="10 11">
    <name type="scientific">Geobacter argillaceus</name>
    <dbReference type="NCBI Taxonomy" id="345631"/>
    <lineage>
        <taxon>Bacteria</taxon>
        <taxon>Pseudomonadati</taxon>
        <taxon>Thermodesulfobacteriota</taxon>
        <taxon>Desulfuromonadia</taxon>
        <taxon>Geobacterales</taxon>
        <taxon>Geobacteraceae</taxon>
        <taxon>Geobacter</taxon>
    </lineage>
</organism>
<dbReference type="RefSeq" id="WP_145024336.1">
    <property type="nucleotide sequence ID" value="NZ_VLLN01000021.1"/>
</dbReference>
<dbReference type="PANTHER" id="PTHR30038">
    <property type="entry name" value="ALDEHYDE FERREDOXIN OXIDOREDUCTASE"/>
    <property type="match status" value="1"/>
</dbReference>
<evidence type="ECO:0000313" key="10">
    <source>
        <dbReference type="EMBL" id="TWJ17535.1"/>
    </source>
</evidence>
<keyword evidence="3" id="KW-0004">4Fe-4S</keyword>
<comment type="caution">
    <text evidence="10">The sequence shown here is derived from an EMBL/GenBank/DDBJ whole genome shotgun (WGS) entry which is preliminary data.</text>
</comment>
<dbReference type="SMART" id="SM00790">
    <property type="entry name" value="AFOR_N"/>
    <property type="match status" value="1"/>
</dbReference>
<dbReference type="Pfam" id="PF02730">
    <property type="entry name" value="AFOR_N"/>
    <property type="match status" value="1"/>
</dbReference>
<dbReference type="InterPro" id="IPR013983">
    <property type="entry name" value="Ald_Fedxn_OxRdtase_N"/>
</dbReference>
<dbReference type="Pfam" id="PF01314">
    <property type="entry name" value="AFOR_C"/>
    <property type="match status" value="1"/>
</dbReference>
<dbReference type="PANTHER" id="PTHR30038:SF7">
    <property type="entry name" value="TUNGSTEN-CONTAINING GLYCERALDEHYDE-3-PHOSPHATE:FERREDOXIN OXIDOREDUCTASE"/>
    <property type="match status" value="1"/>
</dbReference>
<evidence type="ECO:0000256" key="8">
    <source>
        <dbReference type="ARBA" id="ARBA00049934"/>
    </source>
</evidence>
<dbReference type="Gene3D" id="3.60.9.10">
    <property type="entry name" value="Aldehyde ferredoxin oxidoreductase, N-terminal domain"/>
    <property type="match status" value="1"/>
</dbReference>
<evidence type="ECO:0000259" key="9">
    <source>
        <dbReference type="SMART" id="SM00790"/>
    </source>
</evidence>
<dbReference type="InterPro" id="IPR036021">
    <property type="entry name" value="Tungsten_al_ferr_oxy-like_C"/>
</dbReference>
<comment type="cofactor">
    <cofactor evidence="8">
        <name>tungstopterin</name>
        <dbReference type="ChEBI" id="CHEBI:30402"/>
    </cofactor>
</comment>
<evidence type="ECO:0000256" key="1">
    <source>
        <dbReference type="ARBA" id="ARBA00001966"/>
    </source>
</evidence>
<evidence type="ECO:0000256" key="6">
    <source>
        <dbReference type="ARBA" id="ARBA00023004"/>
    </source>
</evidence>
<gene>
    <name evidence="10" type="ORF">JN12_03074</name>
</gene>
<dbReference type="GO" id="GO:0009055">
    <property type="term" value="F:electron transfer activity"/>
    <property type="evidence" value="ECO:0007669"/>
    <property type="project" value="InterPro"/>
</dbReference>
<keyword evidence="6" id="KW-0408">Iron</keyword>
<comment type="cofactor">
    <cofactor evidence="1">
        <name>[4Fe-4S] cluster</name>
        <dbReference type="ChEBI" id="CHEBI:49883"/>
    </cofactor>
</comment>
<accession>A0A562VHZ3</accession>
<dbReference type="GO" id="GO:0051539">
    <property type="term" value="F:4 iron, 4 sulfur cluster binding"/>
    <property type="evidence" value="ECO:0007669"/>
    <property type="project" value="UniProtKB-KW"/>
</dbReference>
<dbReference type="EMBL" id="VLLN01000021">
    <property type="protein sequence ID" value="TWJ17535.1"/>
    <property type="molecule type" value="Genomic_DNA"/>
</dbReference>
<comment type="similarity">
    <text evidence="2">Belongs to the AOR/FOR family.</text>
</comment>